<dbReference type="OrthoDB" id="64214at2759"/>
<dbReference type="AlphaFoldDB" id="A0A210Q028"/>
<dbReference type="SUPFAM" id="SSF47391">
    <property type="entry name" value="Dimerization-anchoring domain of cAMP-dependent PK regulatory subunit"/>
    <property type="match status" value="1"/>
</dbReference>
<organism evidence="2 3">
    <name type="scientific">Mizuhopecten yessoensis</name>
    <name type="common">Japanese scallop</name>
    <name type="synonym">Patinopecten yessoensis</name>
    <dbReference type="NCBI Taxonomy" id="6573"/>
    <lineage>
        <taxon>Eukaryota</taxon>
        <taxon>Metazoa</taxon>
        <taxon>Spiralia</taxon>
        <taxon>Lophotrochozoa</taxon>
        <taxon>Mollusca</taxon>
        <taxon>Bivalvia</taxon>
        <taxon>Autobranchia</taxon>
        <taxon>Pteriomorphia</taxon>
        <taxon>Pectinida</taxon>
        <taxon>Pectinoidea</taxon>
        <taxon>Pectinidae</taxon>
        <taxon>Mizuhopecten</taxon>
    </lineage>
</organism>
<keyword evidence="3" id="KW-1185">Reference proteome</keyword>
<comment type="caution">
    <text evidence="2">The sequence shown here is derived from an EMBL/GenBank/DDBJ whole genome shotgun (WGS) entry which is preliminary data.</text>
</comment>
<sequence>MADKKKPNSADDRIVQETDRQFLERTSTGTLIKDVLEKVISNRPEDPIAFLADYFDSLEDETNLVSKAKQILLMTHHSRPVFETNVRMAYNLLQKHKVTKKVYGVNGTVYTDLIKALCKDVPQTVQIKLLKRIECAEHECIKFDVFCSGVFTSCVLLDYVKLSEMLFKSIDLQKSGKADKVLCETVLDQLRTALASNKSDARRVVESGYNLGPDGLYYALDKAMKRGNLNHGAQTLDQFTTEACDAFLTKVKKLR</sequence>
<protein>
    <submittedName>
        <fullName evidence="2">Tubulin polyglutamylase complex subunit 1</fullName>
    </submittedName>
</protein>
<dbReference type="Proteomes" id="UP000242188">
    <property type="component" value="Unassembled WGS sequence"/>
</dbReference>
<dbReference type="Pfam" id="PF24480">
    <property type="entry name" value="TPGS1_C"/>
    <property type="match status" value="1"/>
</dbReference>
<name>A0A210Q028_MIZYE</name>
<dbReference type="STRING" id="6573.A0A210Q028"/>
<gene>
    <name evidence="2" type="ORF">KP79_PYT24406</name>
</gene>
<dbReference type="InterPro" id="IPR047502">
    <property type="entry name" value="DD_TPGS1"/>
</dbReference>
<dbReference type="Gene3D" id="1.20.890.10">
    <property type="entry name" value="cAMP-dependent protein kinase regulatory subunit, dimerization-anchoring domain"/>
    <property type="match status" value="1"/>
</dbReference>
<reference evidence="2 3" key="1">
    <citation type="journal article" date="2017" name="Nat. Ecol. Evol.">
        <title>Scallop genome provides insights into evolution of bilaterian karyotype and development.</title>
        <authorList>
            <person name="Wang S."/>
            <person name="Zhang J."/>
            <person name="Jiao W."/>
            <person name="Li J."/>
            <person name="Xun X."/>
            <person name="Sun Y."/>
            <person name="Guo X."/>
            <person name="Huan P."/>
            <person name="Dong B."/>
            <person name="Zhang L."/>
            <person name="Hu X."/>
            <person name="Sun X."/>
            <person name="Wang J."/>
            <person name="Zhao C."/>
            <person name="Wang Y."/>
            <person name="Wang D."/>
            <person name="Huang X."/>
            <person name="Wang R."/>
            <person name="Lv J."/>
            <person name="Li Y."/>
            <person name="Zhang Z."/>
            <person name="Liu B."/>
            <person name="Lu W."/>
            <person name="Hui Y."/>
            <person name="Liang J."/>
            <person name="Zhou Z."/>
            <person name="Hou R."/>
            <person name="Li X."/>
            <person name="Liu Y."/>
            <person name="Li H."/>
            <person name="Ning X."/>
            <person name="Lin Y."/>
            <person name="Zhao L."/>
            <person name="Xing Q."/>
            <person name="Dou J."/>
            <person name="Li Y."/>
            <person name="Mao J."/>
            <person name="Guo H."/>
            <person name="Dou H."/>
            <person name="Li T."/>
            <person name="Mu C."/>
            <person name="Jiang W."/>
            <person name="Fu Q."/>
            <person name="Fu X."/>
            <person name="Miao Y."/>
            <person name="Liu J."/>
            <person name="Yu Q."/>
            <person name="Li R."/>
            <person name="Liao H."/>
            <person name="Li X."/>
            <person name="Kong Y."/>
            <person name="Jiang Z."/>
            <person name="Chourrout D."/>
            <person name="Li R."/>
            <person name="Bao Z."/>
        </authorList>
    </citation>
    <scope>NUCLEOTIDE SEQUENCE [LARGE SCALE GENOMIC DNA]</scope>
    <source>
        <strain evidence="2 3">PY_sf001</strain>
    </source>
</reference>
<dbReference type="EMBL" id="NEDP02005321">
    <property type="protein sequence ID" value="OWF42078.1"/>
    <property type="molecule type" value="Genomic_DNA"/>
</dbReference>
<proteinExistence type="predicted"/>
<accession>A0A210Q028</accession>
<dbReference type="InterPro" id="IPR057632">
    <property type="entry name" value="TPGS1_C"/>
</dbReference>
<evidence type="ECO:0000313" key="2">
    <source>
        <dbReference type="EMBL" id="OWF42078.1"/>
    </source>
</evidence>
<evidence type="ECO:0000259" key="1">
    <source>
        <dbReference type="Pfam" id="PF24480"/>
    </source>
</evidence>
<dbReference type="GO" id="GO:0008017">
    <property type="term" value="F:microtubule binding"/>
    <property type="evidence" value="ECO:0007669"/>
    <property type="project" value="TreeGrafter"/>
</dbReference>
<dbReference type="CDD" id="cd22960">
    <property type="entry name" value="DD_TPGS1"/>
    <property type="match status" value="1"/>
</dbReference>
<dbReference type="PANTHER" id="PTHR31932:SF2">
    <property type="entry name" value="TUBULIN POLYGLUTAMYLASE COMPLEX SUBUNIT 1"/>
    <property type="match status" value="1"/>
</dbReference>
<feature type="domain" description="Tubulin polyglutamylase complex subunit 1-like C-terminal" evidence="1">
    <location>
        <begin position="60"/>
        <end position="252"/>
    </location>
</feature>
<dbReference type="PANTHER" id="PTHR31932">
    <property type="entry name" value="TUBULIN POLYGLUTAMYLASE COMPLEX SUBUNIT 1"/>
    <property type="match status" value="1"/>
</dbReference>
<dbReference type="InterPro" id="IPR039235">
    <property type="entry name" value="TPGS1"/>
</dbReference>
<evidence type="ECO:0000313" key="3">
    <source>
        <dbReference type="Proteomes" id="UP000242188"/>
    </source>
</evidence>